<keyword evidence="6" id="KW-0479">Metal-binding</keyword>
<comment type="pathway">
    <text evidence="2">Cofactor biosynthesis; tetrahydrobiopterin biosynthesis; tetrahydrobiopterin from 7,8-dihydroneopterin triphosphate: step 1/3.</text>
</comment>
<keyword evidence="7" id="KW-0862">Zinc</keyword>
<dbReference type="PROSITE" id="PS00988">
    <property type="entry name" value="PTPS_2"/>
    <property type="match status" value="1"/>
</dbReference>
<dbReference type="GO" id="GO:0006729">
    <property type="term" value="P:tetrahydrobiopterin biosynthetic process"/>
    <property type="evidence" value="ECO:0007669"/>
    <property type="project" value="UniProtKB-UniPathway"/>
</dbReference>
<feature type="region of interest" description="Disordered" evidence="10">
    <location>
        <begin position="218"/>
        <end position="264"/>
    </location>
</feature>
<feature type="compositionally biased region" description="Polar residues" evidence="10">
    <location>
        <begin position="232"/>
        <end position="243"/>
    </location>
</feature>
<evidence type="ECO:0000256" key="2">
    <source>
        <dbReference type="ARBA" id="ARBA00005126"/>
    </source>
</evidence>
<dbReference type="GO" id="GO:0005739">
    <property type="term" value="C:mitochondrion"/>
    <property type="evidence" value="ECO:0007669"/>
    <property type="project" value="TreeGrafter"/>
</dbReference>
<dbReference type="InterPro" id="IPR022470">
    <property type="entry name" value="PTPS_Cys_AS"/>
</dbReference>
<dbReference type="InterPro" id="IPR007115">
    <property type="entry name" value="6-PTP_synth/QueD"/>
</dbReference>
<dbReference type="Pfam" id="PF01242">
    <property type="entry name" value="PTPS"/>
    <property type="match status" value="1"/>
</dbReference>
<evidence type="ECO:0000256" key="3">
    <source>
        <dbReference type="ARBA" id="ARBA00009164"/>
    </source>
</evidence>
<evidence type="ECO:0000256" key="6">
    <source>
        <dbReference type="ARBA" id="ARBA00022723"/>
    </source>
</evidence>
<evidence type="ECO:0000256" key="10">
    <source>
        <dbReference type="SAM" id="MobiDB-lite"/>
    </source>
</evidence>
<evidence type="ECO:0000313" key="11">
    <source>
        <dbReference type="EMBL" id="GBP28129.1"/>
    </source>
</evidence>
<dbReference type="UniPathway" id="UPA00849">
    <property type="reaction ID" value="UER00819"/>
</dbReference>
<accession>A0A4C1UP69</accession>
<dbReference type="GO" id="GO:0003874">
    <property type="term" value="F:6-pyruvoyltetrahydropterin synthase activity"/>
    <property type="evidence" value="ECO:0007669"/>
    <property type="project" value="UniProtKB-EC"/>
</dbReference>
<name>A0A4C1UP69_EUMVA</name>
<evidence type="ECO:0000313" key="12">
    <source>
        <dbReference type="Proteomes" id="UP000299102"/>
    </source>
</evidence>
<dbReference type="SUPFAM" id="SSF55620">
    <property type="entry name" value="Tetrahydrobiopterin biosynthesis enzymes-like"/>
    <property type="match status" value="1"/>
</dbReference>
<feature type="compositionally biased region" description="Basic and acidic residues" evidence="10">
    <location>
        <begin position="253"/>
        <end position="264"/>
    </location>
</feature>
<dbReference type="PANTHER" id="PTHR12589">
    <property type="entry name" value="PYRUVOYL TETRAHYDROBIOPTERIN SYNTHASE"/>
    <property type="match status" value="1"/>
</dbReference>
<evidence type="ECO:0000256" key="1">
    <source>
        <dbReference type="ARBA" id="ARBA00001947"/>
    </source>
</evidence>
<gene>
    <name evidence="11" type="primary">PTS</name>
    <name evidence="11" type="ORF">EVAR_76223_1</name>
</gene>
<evidence type="ECO:0000256" key="7">
    <source>
        <dbReference type="ARBA" id="ARBA00022833"/>
    </source>
</evidence>
<dbReference type="InterPro" id="IPR022469">
    <property type="entry name" value="PTPS_His_AS"/>
</dbReference>
<dbReference type="EMBL" id="BGZK01000203">
    <property type="protein sequence ID" value="GBP28129.1"/>
    <property type="molecule type" value="Genomic_DNA"/>
</dbReference>
<evidence type="ECO:0000256" key="8">
    <source>
        <dbReference type="ARBA" id="ARBA00023007"/>
    </source>
</evidence>
<dbReference type="InterPro" id="IPR038418">
    <property type="entry name" value="6-PTP_synth/QueD_sf"/>
</dbReference>
<dbReference type="Proteomes" id="UP000299102">
    <property type="component" value="Unassembled WGS sequence"/>
</dbReference>
<protein>
    <recommendedName>
        <fullName evidence="5">6-pyruvoyl tetrahydrobiopterin synthase</fullName>
        <ecNumber evidence="4">4.2.3.12</ecNumber>
    </recommendedName>
</protein>
<dbReference type="GO" id="GO:0046872">
    <property type="term" value="F:metal ion binding"/>
    <property type="evidence" value="ECO:0007669"/>
    <property type="project" value="UniProtKB-KW"/>
</dbReference>
<evidence type="ECO:0000256" key="9">
    <source>
        <dbReference type="ARBA" id="ARBA00023239"/>
    </source>
</evidence>
<keyword evidence="8" id="KW-0783">Tetrahydrobiopterin biosynthesis</keyword>
<comment type="similarity">
    <text evidence="3">Belongs to the PTPS family.</text>
</comment>
<comment type="cofactor">
    <cofactor evidence="1">
        <name>Zn(2+)</name>
        <dbReference type="ChEBI" id="CHEBI:29105"/>
    </cofactor>
</comment>
<dbReference type="OrthoDB" id="14045at2759"/>
<keyword evidence="12" id="KW-1185">Reference proteome</keyword>
<dbReference type="PANTHER" id="PTHR12589:SF7">
    <property type="entry name" value="6-PYRUVOYL TETRAHYDROBIOPTERIN SYNTHASE"/>
    <property type="match status" value="1"/>
</dbReference>
<evidence type="ECO:0000256" key="5">
    <source>
        <dbReference type="ARBA" id="ARBA00015587"/>
    </source>
</evidence>
<proteinExistence type="inferred from homology"/>
<dbReference type="AlphaFoldDB" id="A0A4C1UP69"/>
<comment type="caution">
    <text evidence="11">The sequence shown here is derived from an EMBL/GenBank/DDBJ whole genome shotgun (WGS) entry which is preliminary data.</text>
</comment>
<dbReference type="STRING" id="151549.A0A4C1UP69"/>
<sequence length="264" mass="29642">MDKNLIKQQTGKKKRKGMQGLTNLQCCLMLIRNPFLSEEDNKKLYGKCNNPNGHGHNYVVLVTVKGPVDPNTGMVMNVHDLKQYMQLAIMDPLDHKNLDLDVPYFKTVVSTTENLAIFIWDRLQKIMDKPQLLHEVKILETEKNHVVYRGGAPNSSRYGTAWNRCRKITVSMVRLPIEDKFSNLGSSSEASKPVIELPASKADLSSMISERTAPQMCAPAEDTAAPAHVVPQLQSTTSVSRVRSPQLARKRTRPPDVQRPHPPP</sequence>
<organism evidence="11 12">
    <name type="scientific">Eumeta variegata</name>
    <name type="common">Bagworm moth</name>
    <name type="synonym">Eumeta japonica</name>
    <dbReference type="NCBI Taxonomy" id="151549"/>
    <lineage>
        <taxon>Eukaryota</taxon>
        <taxon>Metazoa</taxon>
        <taxon>Ecdysozoa</taxon>
        <taxon>Arthropoda</taxon>
        <taxon>Hexapoda</taxon>
        <taxon>Insecta</taxon>
        <taxon>Pterygota</taxon>
        <taxon>Neoptera</taxon>
        <taxon>Endopterygota</taxon>
        <taxon>Lepidoptera</taxon>
        <taxon>Glossata</taxon>
        <taxon>Ditrysia</taxon>
        <taxon>Tineoidea</taxon>
        <taxon>Psychidae</taxon>
        <taxon>Oiketicinae</taxon>
        <taxon>Eumeta</taxon>
    </lineage>
</organism>
<dbReference type="EC" id="4.2.3.12" evidence="4"/>
<keyword evidence="9" id="KW-0456">Lyase</keyword>
<dbReference type="FunFam" id="3.30.479.10:FF:000003">
    <property type="entry name" value="6-pyruvoyl tetrahydrobiopterin synthase"/>
    <property type="match status" value="1"/>
</dbReference>
<reference evidence="11 12" key="1">
    <citation type="journal article" date="2019" name="Commun. Biol.">
        <title>The bagworm genome reveals a unique fibroin gene that provides high tensile strength.</title>
        <authorList>
            <person name="Kono N."/>
            <person name="Nakamura H."/>
            <person name="Ohtoshi R."/>
            <person name="Tomita M."/>
            <person name="Numata K."/>
            <person name="Arakawa K."/>
        </authorList>
    </citation>
    <scope>NUCLEOTIDE SEQUENCE [LARGE SCALE GENOMIC DNA]</scope>
</reference>
<dbReference type="Gene3D" id="3.30.479.10">
    <property type="entry name" value="6-pyruvoyl tetrahydropterin synthase/QueD"/>
    <property type="match status" value="1"/>
</dbReference>
<dbReference type="PROSITE" id="PS00987">
    <property type="entry name" value="PTPS_1"/>
    <property type="match status" value="1"/>
</dbReference>
<evidence type="ECO:0000256" key="4">
    <source>
        <dbReference type="ARBA" id="ARBA00013100"/>
    </source>
</evidence>